<evidence type="ECO:0000256" key="1">
    <source>
        <dbReference type="SAM" id="Phobius"/>
    </source>
</evidence>
<protein>
    <submittedName>
        <fullName evidence="2">Transporter family-2 protein</fullName>
    </submittedName>
</protein>
<feature type="transmembrane region" description="Helical" evidence="1">
    <location>
        <begin position="32"/>
        <end position="53"/>
    </location>
</feature>
<dbReference type="Pfam" id="PF04657">
    <property type="entry name" value="DMT_YdcZ"/>
    <property type="match status" value="1"/>
</dbReference>
<dbReference type="RefSeq" id="WP_276330569.1">
    <property type="nucleotide sequence ID" value="NZ_RBWX01000008.1"/>
</dbReference>
<organism evidence="2 3">
    <name type="scientific">Sphingosinicella microcystinivorans</name>
    <dbReference type="NCBI Taxonomy" id="335406"/>
    <lineage>
        <taxon>Bacteria</taxon>
        <taxon>Pseudomonadati</taxon>
        <taxon>Pseudomonadota</taxon>
        <taxon>Alphaproteobacteria</taxon>
        <taxon>Sphingomonadales</taxon>
        <taxon>Sphingosinicellaceae</taxon>
        <taxon>Sphingosinicella</taxon>
    </lineage>
</organism>
<keyword evidence="1" id="KW-1133">Transmembrane helix</keyword>
<keyword evidence="1" id="KW-0812">Transmembrane</keyword>
<keyword evidence="1" id="KW-0472">Membrane</keyword>
<dbReference type="Proteomes" id="UP000276029">
    <property type="component" value="Unassembled WGS sequence"/>
</dbReference>
<feature type="transmembrane region" description="Helical" evidence="1">
    <location>
        <begin position="122"/>
        <end position="141"/>
    </location>
</feature>
<gene>
    <name evidence="2" type="ORF">DFR51_2488</name>
</gene>
<dbReference type="PANTHER" id="PTHR34821">
    <property type="entry name" value="INNER MEMBRANE PROTEIN YDCZ"/>
    <property type="match status" value="1"/>
</dbReference>
<name>A0ABX9SZA2_SPHMI</name>
<feature type="transmembrane region" description="Helical" evidence="1">
    <location>
        <begin position="65"/>
        <end position="84"/>
    </location>
</feature>
<sequence>MGWAALAGAGIPVMAALNGALGRTLGSPPAAVFVLFLVGFLSASAFLLTTGGGSALARLSHASPAMFGGGLIVSFYIFSVTFLAPRYGVGNVILFVMVAQIATSAAIDHYGLFGATQRPIDALRMFGIALMLAGLTIAQIASARAS</sequence>
<evidence type="ECO:0000313" key="3">
    <source>
        <dbReference type="Proteomes" id="UP000276029"/>
    </source>
</evidence>
<accession>A0ABX9SZA2</accession>
<dbReference type="EMBL" id="RBWX01000008">
    <property type="protein sequence ID" value="RKS89270.1"/>
    <property type="molecule type" value="Genomic_DNA"/>
</dbReference>
<keyword evidence="3" id="KW-1185">Reference proteome</keyword>
<dbReference type="PANTHER" id="PTHR34821:SF2">
    <property type="entry name" value="INNER MEMBRANE PROTEIN YDCZ"/>
    <property type="match status" value="1"/>
</dbReference>
<feature type="transmembrane region" description="Helical" evidence="1">
    <location>
        <begin position="90"/>
        <end position="110"/>
    </location>
</feature>
<comment type="caution">
    <text evidence="2">The sequence shown here is derived from an EMBL/GenBank/DDBJ whole genome shotgun (WGS) entry which is preliminary data.</text>
</comment>
<reference evidence="2 3" key="1">
    <citation type="submission" date="2018-10" db="EMBL/GenBank/DDBJ databases">
        <title>Genomic Encyclopedia of Type Strains, Phase IV (KMG-IV): sequencing the most valuable type-strain genomes for metagenomic binning, comparative biology and taxonomic classification.</title>
        <authorList>
            <person name="Goeker M."/>
        </authorList>
    </citation>
    <scope>NUCLEOTIDE SEQUENCE [LARGE SCALE GENOMIC DNA]</scope>
    <source>
        <strain evidence="2 3">DSM 19791</strain>
    </source>
</reference>
<evidence type="ECO:0000313" key="2">
    <source>
        <dbReference type="EMBL" id="RKS89270.1"/>
    </source>
</evidence>
<dbReference type="InterPro" id="IPR006750">
    <property type="entry name" value="YdcZ"/>
</dbReference>
<proteinExistence type="predicted"/>